<evidence type="ECO:0000256" key="2">
    <source>
        <dbReference type="ARBA" id="ARBA00022722"/>
    </source>
</evidence>
<keyword evidence="5 6" id="KW-0460">Magnesium</keyword>
<name>A0A931GSQ0_9CORY</name>
<dbReference type="HAMAP" id="MF_00265">
    <property type="entry name" value="VapC_Nob1"/>
    <property type="match status" value="1"/>
</dbReference>
<feature type="domain" description="PIN" evidence="7">
    <location>
        <begin position="1"/>
        <end position="132"/>
    </location>
</feature>
<evidence type="ECO:0000313" key="8">
    <source>
        <dbReference type="EMBL" id="MBG6121095.1"/>
    </source>
</evidence>
<organism evidence="8 9">
    <name type="scientific">Corynebacterium aquatimens</name>
    <dbReference type="NCBI Taxonomy" id="1190508"/>
    <lineage>
        <taxon>Bacteria</taxon>
        <taxon>Bacillati</taxon>
        <taxon>Actinomycetota</taxon>
        <taxon>Actinomycetes</taxon>
        <taxon>Mycobacteriales</taxon>
        <taxon>Corynebacteriaceae</taxon>
        <taxon>Corynebacterium</taxon>
    </lineage>
</organism>
<evidence type="ECO:0000313" key="9">
    <source>
        <dbReference type="Proteomes" id="UP000658613"/>
    </source>
</evidence>
<evidence type="ECO:0000256" key="6">
    <source>
        <dbReference type="HAMAP-Rule" id="MF_00265"/>
    </source>
</evidence>
<evidence type="ECO:0000256" key="1">
    <source>
        <dbReference type="ARBA" id="ARBA00022649"/>
    </source>
</evidence>
<keyword evidence="1 6" id="KW-1277">Toxin-antitoxin system</keyword>
<sequence length="141" mass="15439">MIVDANVLIYALGAPSPHTESARVWLSDALNGEERVGFPWVSLLAFQRVTTNRRITDNPLTVEQAWSAVETLLRADQAWIPQPGPRHGDILGRLLLGSGATGNLVTDAHIAALAIEHGTTVCSFDSDFARFPEVRWFNPAH</sequence>
<comment type="similarity">
    <text evidence="6">Belongs to the PINc/VapC protein family.</text>
</comment>
<dbReference type="InterPro" id="IPR002716">
    <property type="entry name" value="PIN_dom"/>
</dbReference>
<keyword evidence="3 6" id="KW-0479">Metal-binding</keyword>
<evidence type="ECO:0000259" key="7">
    <source>
        <dbReference type="Pfam" id="PF01850"/>
    </source>
</evidence>
<dbReference type="InterPro" id="IPR006226">
    <property type="entry name" value="Mtu_PIN"/>
</dbReference>
<comment type="function">
    <text evidence="6">Toxic component of a toxin-antitoxin (TA) system. An RNase.</text>
</comment>
<dbReference type="Gene3D" id="3.40.50.1010">
    <property type="entry name" value="5'-nuclease"/>
    <property type="match status" value="1"/>
</dbReference>
<keyword evidence="2 6" id="KW-0540">Nuclease</keyword>
<comment type="cofactor">
    <cofactor evidence="6">
        <name>Mg(2+)</name>
        <dbReference type="ChEBI" id="CHEBI:18420"/>
    </cofactor>
</comment>
<dbReference type="Proteomes" id="UP000658613">
    <property type="component" value="Unassembled WGS sequence"/>
</dbReference>
<dbReference type="GO" id="GO:0090729">
    <property type="term" value="F:toxin activity"/>
    <property type="evidence" value="ECO:0007669"/>
    <property type="project" value="UniProtKB-KW"/>
</dbReference>
<evidence type="ECO:0000256" key="3">
    <source>
        <dbReference type="ARBA" id="ARBA00022723"/>
    </source>
</evidence>
<dbReference type="AlphaFoldDB" id="A0A931GSQ0"/>
<comment type="caution">
    <text evidence="8">The sequence shown here is derived from an EMBL/GenBank/DDBJ whole genome shotgun (WGS) entry which is preliminary data.</text>
</comment>
<dbReference type="SUPFAM" id="SSF88723">
    <property type="entry name" value="PIN domain-like"/>
    <property type="match status" value="1"/>
</dbReference>
<proteinExistence type="inferred from homology"/>
<accession>A0A931GSQ0</accession>
<feature type="binding site" evidence="6">
    <location>
        <position position="107"/>
    </location>
    <ligand>
        <name>Mg(2+)</name>
        <dbReference type="ChEBI" id="CHEBI:18420"/>
    </ligand>
</feature>
<dbReference type="InterPro" id="IPR022907">
    <property type="entry name" value="VapC_family"/>
</dbReference>
<dbReference type="EMBL" id="JADOUE010000001">
    <property type="protein sequence ID" value="MBG6121095.1"/>
    <property type="molecule type" value="Genomic_DNA"/>
</dbReference>
<dbReference type="GO" id="GO:0004540">
    <property type="term" value="F:RNA nuclease activity"/>
    <property type="evidence" value="ECO:0007669"/>
    <property type="project" value="InterPro"/>
</dbReference>
<reference evidence="8" key="1">
    <citation type="submission" date="2020-11" db="EMBL/GenBank/DDBJ databases">
        <title>Sequencing the genomes of 1000 actinobacteria strains.</title>
        <authorList>
            <person name="Klenk H.-P."/>
        </authorList>
    </citation>
    <scope>NUCLEOTIDE SEQUENCE</scope>
    <source>
        <strain evidence="8">DSM 45632</strain>
    </source>
</reference>
<keyword evidence="6" id="KW-0800">Toxin</keyword>
<dbReference type="Pfam" id="PF01850">
    <property type="entry name" value="PIN"/>
    <property type="match status" value="1"/>
</dbReference>
<protein>
    <recommendedName>
        <fullName evidence="6">Ribonuclease VapC</fullName>
        <shortName evidence="6">RNase VapC</shortName>
        <ecNumber evidence="6">3.1.-.-</ecNumber>
    </recommendedName>
    <alternativeName>
        <fullName evidence="6">Toxin VapC</fullName>
    </alternativeName>
</protein>
<evidence type="ECO:0000256" key="4">
    <source>
        <dbReference type="ARBA" id="ARBA00022801"/>
    </source>
</evidence>
<dbReference type="EC" id="3.1.-.-" evidence="6"/>
<dbReference type="RefSeq" id="WP_196823724.1">
    <property type="nucleotide sequence ID" value="NZ_CP046980.1"/>
</dbReference>
<dbReference type="GO" id="GO:0045926">
    <property type="term" value="P:negative regulation of growth"/>
    <property type="evidence" value="ECO:0007669"/>
    <property type="project" value="UniProtKB-ARBA"/>
</dbReference>
<dbReference type="GO" id="GO:0000287">
    <property type="term" value="F:magnesium ion binding"/>
    <property type="evidence" value="ECO:0007669"/>
    <property type="project" value="UniProtKB-UniRule"/>
</dbReference>
<evidence type="ECO:0000256" key="5">
    <source>
        <dbReference type="ARBA" id="ARBA00022842"/>
    </source>
</evidence>
<gene>
    <name evidence="6" type="primary">vapC</name>
    <name evidence="8" type="ORF">IW254_000064</name>
</gene>
<keyword evidence="9" id="KW-1185">Reference proteome</keyword>
<keyword evidence="4 6" id="KW-0378">Hydrolase</keyword>
<dbReference type="NCBIfam" id="TIGR00028">
    <property type="entry name" value="Mtu_PIN_fam"/>
    <property type="match status" value="1"/>
</dbReference>
<dbReference type="GO" id="GO:0016788">
    <property type="term" value="F:hydrolase activity, acting on ester bonds"/>
    <property type="evidence" value="ECO:0007669"/>
    <property type="project" value="InterPro"/>
</dbReference>
<feature type="binding site" evidence="6">
    <location>
        <position position="4"/>
    </location>
    <ligand>
        <name>Mg(2+)</name>
        <dbReference type="ChEBI" id="CHEBI:18420"/>
    </ligand>
</feature>
<dbReference type="InterPro" id="IPR029060">
    <property type="entry name" value="PIN-like_dom_sf"/>
</dbReference>